<organism evidence="2 3">
    <name type="scientific">Caerostris extrusa</name>
    <name type="common">Bark spider</name>
    <name type="synonym">Caerostris bankana</name>
    <dbReference type="NCBI Taxonomy" id="172846"/>
    <lineage>
        <taxon>Eukaryota</taxon>
        <taxon>Metazoa</taxon>
        <taxon>Ecdysozoa</taxon>
        <taxon>Arthropoda</taxon>
        <taxon>Chelicerata</taxon>
        <taxon>Arachnida</taxon>
        <taxon>Araneae</taxon>
        <taxon>Araneomorphae</taxon>
        <taxon>Entelegynae</taxon>
        <taxon>Araneoidea</taxon>
        <taxon>Araneidae</taxon>
        <taxon>Caerostris</taxon>
    </lineage>
</organism>
<evidence type="ECO:0000256" key="1">
    <source>
        <dbReference type="SAM" id="MobiDB-lite"/>
    </source>
</evidence>
<dbReference type="EMBL" id="BPLR01010826">
    <property type="protein sequence ID" value="GIY42279.1"/>
    <property type="molecule type" value="Genomic_DNA"/>
</dbReference>
<evidence type="ECO:0000313" key="2">
    <source>
        <dbReference type="EMBL" id="GIY42279.1"/>
    </source>
</evidence>
<name>A0AAV4TAN8_CAEEX</name>
<comment type="caution">
    <text evidence="2">The sequence shown here is derived from an EMBL/GenBank/DDBJ whole genome shotgun (WGS) entry which is preliminary data.</text>
</comment>
<gene>
    <name evidence="2" type="ORF">CEXT_699691</name>
</gene>
<sequence length="132" mass="15957">MMLNLLRKYWRWPLKKENKEKEKKMKDKENPNWKRRALDNELELARIRAREIPSDLTEVSNSRRKSRGTRRGDNVLDPRDLRDISKGKLYLDQIDEGYWSTKITRTGRHVKIPEKLNFQNFLSLIFRCISLL</sequence>
<evidence type="ECO:0000313" key="3">
    <source>
        <dbReference type="Proteomes" id="UP001054945"/>
    </source>
</evidence>
<proteinExistence type="predicted"/>
<accession>A0AAV4TAN8</accession>
<feature type="region of interest" description="Disordered" evidence="1">
    <location>
        <begin position="56"/>
        <end position="77"/>
    </location>
</feature>
<reference evidence="2 3" key="1">
    <citation type="submission" date="2021-06" db="EMBL/GenBank/DDBJ databases">
        <title>Caerostris extrusa draft genome.</title>
        <authorList>
            <person name="Kono N."/>
            <person name="Arakawa K."/>
        </authorList>
    </citation>
    <scope>NUCLEOTIDE SEQUENCE [LARGE SCALE GENOMIC DNA]</scope>
</reference>
<dbReference type="AlphaFoldDB" id="A0AAV4TAN8"/>
<protein>
    <submittedName>
        <fullName evidence="2">Uncharacterized protein</fullName>
    </submittedName>
</protein>
<dbReference type="Proteomes" id="UP001054945">
    <property type="component" value="Unassembled WGS sequence"/>
</dbReference>
<keyword evidence="3" id="KW-1185">Reference proteome</keyword>